<accession>J9D5W5</accession>
<reference evidence="3" key="2">
    <citation type="submission" date="2015-07" db="EMBL/GenBank/DDBJ databases">
        <title>Contrasting host-pathogen interactions and genome evolution in two generalist and specialist microsporidian pathogens of mosquitoes.</title>
        <authorList>
            <consortium name="The Broad Institute Genomics Platform"/>
            <consortium name="The Broad Institute Genome Sequencing Center for Infectious Disease"/>
            <person name="Cuomo C.A."/>
            <person name="Sanscrainte N.D."/>
            <person name="Goldberg J.M."/>
            <person name="Heiman D."/>
            <person name="Young S."/>
            <person name="Zeng Q."/>
            <person name="Becnel J.J."/>
            <person name="Birren B.W."/>
        </authorList>
    </citation>
    <scope>NUCLEOTIDE SEQUENCE [LARGE SCALE GENOMIC DNA]</scope>
    <source>
        <strain evidence="3">USNM 41457</strain>
    </source>
</reference>
<sequence>MTSQYIHFCHKTINIGLNRNLLHNCPKCYLPIPYKHIFTIKTFFSYFLPFVCLFVFFAFFTSKIINCYFKNTELNKNSSCYKIYCVAVHAYSDLNEVLFYIKTIYLV</sequence>
<proteinExistence type="predicted"/>
<evidence type="ECO:0000313" key="2">
    <source>
        <dbReference type="EMBL" id="EJW03171.1"/>
    </source>
</evidence>
<keyword evidence="1" id="KW-0472">Membrane</keyword>
<protein>
    <submittedName>
        <fullName evidence="2">Uncharacterized protein</fullName>
    </submittedName>
</protein>
<dbReference type="Proteomes" id="UP000003163">
    <property type="component" value="Unassembled WGS sequence"/>
</dbReference>
<dbReference type="VEuPathDB" id="MicrosporidiaDB:EDEG_02476"/>
<gene>
    <name evidence="2" type="ORF">EDEG_02476</name>
</gene>
<comment type="caution">
    <text evidence="2">The sequence shown here is derived from an EMBL/GenBank/DDBJ whole genome shotgun (WGS) entry which is preliminary data.</text>
</comment>
<reference evidence="2 3" key="1">
    <citation type="submission" date="2011-08" db="EMBL/GenBank/DDBJ databases">
        <authorList>
            <person name="Liu Z.J."/>
            <person name="Shi F.L."/>
            <person name="Lu J.Q."/>
            <person name="Li M."/>
            <person name="Wang Z.L."/>
        </authorList>
    </citation>
    <scope>NUCLEOTIDE SEQUENCE [LARGE SCALE GENOMIC DNA]</scope>
    <source>
        <strain evidence="2 3">USNM 41457</strain>
    </source>
</reference>
<feature type="transmembrane region" description="Helical" evidence="1">
    <location>
        <begin position="43"/>
        <end position="60"/>
    </location>
</feature>
<keyword evidence="1" id="KW-0812">Transmembrane</keyword>
<evidence type="ECO:0000313" key="3">
    <source>
        <dbReference type="Proteomes" id="UP000003163"/>
    </source>
</evidence>
<dbReference type="EMBL" id="AFBI03000044">
    <property type="protein sequence ID" value="EJW03171.1"/>
    <property type="molecule type" value="Genomic_DNA"/>
</dbReference>
<evidence type="ECO:0000256" key="1">
    <source>
        <dbReference type="SAM" id="Phobius"/>
    </source>
</evidence>
<organism evidence="2 3">
    <name type="scientific">Edhazardia aedis (strain USNM 41457)</name>
    <name type="common">Microsporidian parasite</name>
    <dbReference type="NCBI Taxonomy" id="1003232"/>
    <lineage>
        <taxon>Eukaryota</taxon>
        <taxon>Fungi</taxon>
        <taxon>Fungi incertae sedis</taxon>
        <taxon>Microsporidia</taxon>
        <taxon>Edhazardia</taxon>
    </lineage>
</organism>
<name>J9D5W5_EDHAE</name>
<keyword evidence="3" id="KW-1185">Reference proteome</keyword>
<keyword evidence="1" id="KW-1133">Transmembrane helix</keyword>
<dbReference type="InParanoid" id="J9D5W5"/>
<dbReference type="HOGENOM" id="CLU_2209984_0_0_1"/>
<dbReference type="AlphaFoldDB" id="J9D5W5"/>